<organism evidence="5">
    <name type="scientific">viral metagenome</name>
    <dbReference type="NCBI Taxonomy" id="1070528"/>
    <lineage>
        <taxon>unclassified sequences</taxon>
        <taxon>metagenomes</taxon>
        <taxon>organismal metagenomes</taxon>
    </lineage>
</organism>
<evidence type="ECO:0008006" key="6">
    <source>
        <dbReference type="Google" id="ProtNLM"/>
    </source>
</evidence>
<reference evidence="5" key="1">
    <citation type="journal article" date="2020" name="Nature">
        <title>Giant virus diversity and host interactions through global metagenomics.</title>
        <authorList>
            <person name="Schulz F."/>
            <person name="Roux S."/>
            <person name="Paez-Espino D."/>
            <person name="Jungbluth S."/>
            <person name="Walsh D.A."/>
            <person name="Denef V.J."/>
            <person name="McMahon K.D."/>
            <person name="Konstantinidis K.T."/>
            <person name="Eloe-Fadrosh E.A."/>
            <person name="Kyrpides N.C."/>
            <person name="Woyke T."/>
        </authorList>
    </citation>
    <scope>NUCLEOTIDE SEQUENCE</scope>
    <source>
        <strain evidence="5">GVMAG-M-3300018080-19</strain>
    </source>
</reference>
<evidence type="ECO:0000256" key="3">
    <source>
        <dbReference type="ARBA" id="ARBA00022833"/>
    </source>
</evidence>
<dbReference type="EMBL" id="MN739209">
    <property type="protein sequence ID" value="QHS93751.1"/>
    <property type="molecule type" value="Genomic_DNA"/>
</dbReference>
<keyword evidence="1" id="KW-0240">DNA-directed RNA polymerase</keyword>
<evidence type="ECO:0000256" key="2">
    <source>
        <dbReference type="ARBA" id="ARBA00022723"/>
    </source>
</evidence>
<evidence type="ECO:0000256" key="1">
    <source>
        <dbReference type="ARBA" id="ARBA00022478"/>
    </source>
</evidence>
<evidence type="ECO:0000313" key="5">
    <source>
        <dbReference type="EMBL" id="QHS93751.1"/>
    </source>
</evidence>
<dbReference type="PIRSF" id="PIRSF005653">
    <property type="entry name" value="RNA_pol_N/8_sub"/>
    <property type="match status" value="1"/>
</dbReference>
<dbReference type="InterPro" id="IPR000268">
    <property type="entry name" value="RPABC5/Rpb10"/>
</dbReference>
<dbReference type="PANTHER" id="PTHR23431">
    <property type="entry name" value="DNA-DIRECTED RNA POLYMERASES I, II, AND III SUBUNIT RPABC5 FAMILY MEMBER"/>
    <property type="match status" value="1"/>
</dbReference>
<protein>
    <recommendedName>
        <fullName evidence="6">DNA-directed RNA polymerase</fullName>
    </recommendedName>
</protein>
<accession>A0A6C0BPP1</accession>
<dbReference type="Gene3D" id="1.10.10.60">
    <property type="entry name" value="Homeodomain-like"/>
    <property type="match status" value="1"/>
</dbReference>
<dbReference type="InterPro" id="IPR023580">
    <property type="entry name" value="RNA_pol_su_RPB10"/>
</dbReference>
<name>A0A6C0BPP1_9ZZZZ</name>
<dbReference type="GO" id="GO:0008270">
    <property type="term" value="F:zinc ion binding"/>
    <property type="evidence" value="ECO:0007669"/>
    <property type="project" value="TreeGrafter"/>
</dbReference>
<proteinExistence type="predicted"/>
<keyword evidence="2" id="KW-0479">Metal-binding</keyword>
<dbReference type="GO" id="GO:0003899">
    <property type="term" value="F:DNA-directed RNA polymerase activity"/>
    <property type="evidence" value="ECO:0007669"/>
    <property type="project" value="InterPro"/>
</dbReference>
<dbReference type="Pfam" id="PF01194">
    <property type="entry name" value="RNA_pol_N"/>
    <property type="match status" value="1"/>
</dbReference>
<dbReference type="PANTHER" id="PTHR23431:SF3">
    <property type="entry name" value="DNA-DIRECTED RNA POLYMERASES I, II, AND III SUBUNIT RPABC5"/>
    <property type="match status" value="1"/>
</dbReference>
<dbReference type="GO" id="GO:0003677">
    <property type="term" value="F:DNA binding"/>
    <property type="evidence" value="ECO:0007669"/>
    <property type="project" value="InterPro"/>
</dbReference>
<dbReference type="GO" id="GO:0006351">
    <property type="term" value="P:DNA-templated transcription"/>
    <property type="evidence" value="ECO:0007669"/>
    <property type="project" value="InterPro"/>
</dbReference>
<dbReference type="AlphaFoldDB" id="A0A6C0BPP1"/>
<dbReference type="GO" id="GO:0000428">
    <property type="term" value="C:DNA-directed RNA polymerase complex"/>
    <property type="evidence" value="ECO:0007669"/>
    <property type="project" value="UniProtKB-KW"/>
</dbReference>
<dbReference type="SUPFAM" id="SSF46924">
    <property type="entry name" value="RNA polymerase subunit RPB10"/>
    <property type="match status" value="1"/>
</dbReference>
<keyword evidence="4" id="KW-0804">Transcription</keyword>
<sequence length="72" mass="8566">MFPVRCFSCSKVIGSYYPTWLKKRRSGWSAKKTLDYLGMKRICCRRMFLSHIDLNQLHMEYSIVNQSNAIEQ</sequence>
<keyword evidence="3" id="KW-0862">Zinc</keyword>
<evidence type="ECO:0000256" key="4">
    <source>
        <dbReference type="ARBA" id="ARBA00023163"/>
    </source>
</evidence>